<evidence type="ECO:0008006" key="3">
    <source>
        <dbReference type="Google" id="ProtNLM"/>
    </source>
</evidence>
<name>A0A8J3T9S8_9ACTN</name>
<protein>
    <recommendedName>
        <fullName evidence="3">DUF3037 domain-containing protein</fullName>
    </recommendedName>
</protein>
<keyword evidence="2" id="KW-1185">Reference proteome</keyword>
<sequence>MSRYVYAIVRCLPEPRTGEFMNVGAIAGDPVTGDWSVRQLSAFDRVRRFAGTSAMQVATNFLLRVDAEIDRNRSDLEEGGDPLTEAWLRQMHHDHRNIVQLSPPAPILAESAEQALDLIFSQLIIDPVAERQPRPVGKHLLVSRLREAYRSAAIADYLVRPRAEVLVGERVRSIVDFAIANGTAVQLTQAWSFRRAQIDNLSTEVKAWGYALERLRSGESARVIDANDQISEISEGVDLQVVVVPPETAEQRNAFEEAQQVFSNLRADVHSLEDVQTVADRAVDLVSRLRA</sequence>
<dbReference type="RefSeq" id="WP_203877795.1">
    <property type="nucleotide sequence ID" value="NZ_BOOK01000039.1"/>
</dbReference>
<organism evidence="1 2">
    <name type="scientific">Planobispora takensis</name>
    <dbReference type="NCBI Taxonomy" id="1367882"/>
    <lineage>
        <taxon>Bacteria</taxon>
        <taxon>Bacillati</taxon>
        <taxon>Actinomycetota</taxon>
        <taxon>Actinomycetes</taxon>
        <taxon>Streptosporangiales</taxon>
        <taxon>Streptosporangiaceae</taxon>
        <taxon>Planobispora</taxon>
    </lineage>
</organism>
<dbReference type="InterPro" id="IPR021398">
    <property type="entry name" value="DUF3037"/>
</dbReference>
<dbReference type="Pfam" id="PF11236">
    <property type="entry name" value="DUF3037"/>
    <property type="match status" value="1"/>
</dbReference>
<evidence type="ECO:0000313" key="1">
    <source>
        <dbReference type="EMBL" id="GII03514.1"/>
    </source>
</evidence>
<reference evidence="1" key="1">
    <citation type="submission" date="2021-01" db="EMBL/GenBank/DDBJ databases">
        <title>Whole genome shotgun sequence of Planobispora takensis NBRC 109077.</title>
        <authorList>
            <person name="Komaki H."/>
            <person name="Tamura T."/>
        </authorList>
    </citation>
    <scope>NUCLEOTIDE SEQUENCE</scope>
    <source>
        <strain evidence="1">NBRC 109077</strain>
    </source>
</reference>
<dbReference type="Proteomes" id="UP000634476">
    <property type="component" value="Unassembled WGS sequence"/>
</dbReference>
<evidence type="ECO:0000313" key="2">
    <source>
        <dbReference type="Proteomes" id="UP000634476"/>
    </source>
</evidence>
<gene>
    <name evidence="1" type="ORF">Pta02_55220</name>
</gene>
<comment type="caution">
    <text evidence="1">The sequence shown here is derived from an EMBL/GenBank/DDBJ whole genome shotgun (WGS) entry which is preliminary data.</text>
</comment>
<proteinExistence type="predicted"/>
<accession>A0A8J3T9S8</accession>
<dbReference type="AlphaFoldDB" id="A0A8J3T9S8"/>
<dbReference type="EMBL" id="BOOK01000039">
    <property type="protein sequence ID" value="GII03514.1"/>
    <property type="molecule type" value="Genomic_DNA"/>
</dbReference>